<feature type="region of interest" description="Disordered" evidence="1">
    <location>
        <begin position="104"/>
        <end position="140"/>
    </location>
</feature>
<keyword evidence="3" id="KW-1185">Reference proteome</keyword>
<evidence type="ECO:0000256" key="1">
    <source>
        <dbReference type="SAM" id="MobiDB-lite"/>
    </source>
</evidence>
<dbReference type="InterPro" id="IPR011009">
    <property type="entry name" value="Kinase-like_dom_sf"/>
</dbReference>
<evidence type="ECO:0000313" key="2">
    <source>
        <dbReference type="EMBL" id="KAJ3178973.1"/>
    </source>
</evidence>
<feature type="compositionally biased region" description="Low complexity" evidence="1">
    <location>
        <begin position="115"/>
        <end position="140"/>
    </location>
</feature>
<sequence>MPDYRVPNAVVLLDSFVEDDEGPDMSAAPVLVFRKLRPIPALNEVDLVVIARWVRAIAETLARIHDLKIAHAALSPSSLMLTGPAEAESSSLFVTSWGDAQFLTGAPPPAPRQHATAVSSSSSSTPSSARSPSYSQPTASPPLAAVTAAAAPAPRSFTAPDLHALGSLLGRWLEPYLPSSCALNYLHSPFVRKSTTTYIARKLVDKLDAQRMGRGGERGWHPAVAAAADLLARLLEPALGADDDDDDDEKKKKAGRSGGGGAAAREVLAHPFCRLAEADFEGTDRVTWRSEVVRAGVRGARAYSPQEREPKISFRG</sequence>
<dbReference type="Proteomes" id="UP001212152">
    <property type="component" value="Unassembled WGS sequence"/>
</dbReference>
<dbReference type="SUPFAM" id="SSF56112">
    <property type="entry name" value="Protein kinase-like (PK-like)"/>
    <property type="match status" value="1"/>
</dbReference>
<dbReference type="AlphaFoldDB" id="A0AAD5TMJ3"/>
<name>A0AAD5TMJ3_9FUNG</name>
<dbReference type="Gene3D" id="1.10.510.10">
    <property type="entry name" value="Transferase(Phosphotransferase) domain 1"/>
    <property type="match status" value="1"/>
</dbReference>
<protein>
    <recommendedName>
        <fullName evidence="4">Protein kinase domain-containing protein</fullName>
    </recommendedName>
</protein>
<evidence type="ECO:0000313" key="3">
    <source>
        <dbReference type="Proteomes" id="UP001212152"/>
    </source>
</evidence>
<evidence type="ECO:0008006" key="4">
    <source>
        <dbReference type="Google" id="ProtNLM"/>
    </source>
</evidence>
<comment type="caution">
    <text evidence="2">The sequence shown here is derived from an EMBL/GenBank/DDBJ whole genome shotgun (WGS) entry which is preliminary data.</text>
</comment>
<accession>A0AAD5TMJ3</accession>
<dbReference type="EMBL" id="JADGJQ010000023">
    <property type="protein sequence ID" value="KAJ3178973.1"/>
    <property type="molecule type" value="Genomic_DNA"/>
</dbReference>
<gene>
    <name evidence="2" type="ORF">HDU87_003242</name>
</gene>
<feature type="region of interest" description="Disordered" evidence="1">
    <location>
        <begin position="239"/>
        <end position="262"/>
    </location>
</feature>
<proteinExistence type="predicted"/>
<reference evidence="2" key="1">
    <citation type="submission" date="2020-05" db="EMBL/GenBank/DDBJ databases">
        <title>Phylogenomic resolution of chytrid fungi.</title>
        <authorList>
            <person name="Stajich J.E."/>
            <person name="Amses K."/>
            <person name="Simmons R."/>
            <person name="Seto K."/>
            <person name="Myers J."/>
            <person name="Bonds A."/>
            <person name="Quandt C.A."/>
            <person name="Barry K."/>
            <person name="Liu P."/>
            <person name="Grigoriev I."/>
            <person name="Longcore J.E."/>
            <person name="James T.Y."/>
        </authorList>
    </citation>
    <scope>NUCLEOTIDE SEQUENCE</scope>
    <source>
        <strain evidence="2">JEL0379</strain>
    </source>
</reference>
<organism evidence="2 3">
    <name type="scientific">Geranomyces variabilis</name>
    <dbReference type="NCBI Taxonomy" id="109894"/>
    <lineage>
        <taxon>Eukaryota</taxon>
        <taxon>Fungi</taxon>
        <taxon>Fungi incertae sedis</taxon>
        <taxon>Chytridiomycota</taxon>
        <taxon>Chytridiomycota incertae sedis</taxon>
        <taxon>Chytridiomycetes</taxon>
        <taxon>Spizellomycetales</taxon>
        <taxon>Powellomycetaceae</taxon>
        <taxon>Geranomyces</taxon>
    </lineage>
</organism>